<protein>
    <recommendedName>
        <fullName evidence="3">DUF488 domain-containing protein</fullName>
    </recommendedName>
</protein>
<name>A0A2H1I6V9_9MICO</name>
<reference evidence="1 2" key="1">
    <citation type="submission" date="2017-03" db="EMBL/GenBank/DDBJ databases">
        <authorList>
            <person name="Afonso C.L."/>
            <person name="Miller P.J."/>
            <person name="Scott M.A."/>
            <person name="Spackman E."/>
            <person name="Goraichik I."/>
            <person name="Dimitrov K.M."/>
            <person name="Suarez D.L."/>
            <person name="Swayne D.E."/>
        </authorList>
    </citation>
    <scope>NUCLEOTIDE SEQUENCE [LARGE SCALE GENOMIC DNA]</scope>
    <source>
        <strain evidence="1 2">CNRZ 918</strain>
    </source>
</reference>
<dbReference type="PANTHER" id="PTHR39337">
    <property type="entry name" value="BLR5642 PROTEIN"/>
    <property type="match status" value="1"/>
</dbReference>
<dbReference type="InterPro" id="IPR014519">
    <property type="entry name" value="UCP024492"/>
</dbReference>
<dbReference type="InterPro" id="IPR007438">
    <property type="entry name" value="DUF488"/>
</dbReference>
<dbReference type="AlphaFoldDB" id="A0A2H1I6V9"/>
<gene>
    <name evidence="1" type="ORF">BANT918_00621</name>
</gene>
<dbReference type="Proteomes" id="UP000234433">
    <property type="component" value="Unassembled WGS sequence"/>
</dbReference>
<sequence length="181" mass="20473">MTDPRFLTIGHSNHSLEEFTDLLTENSAEVVVDVRKLPGSNKNPQFNADTLIDDLAEVGVELRRLEGLTGRRPVNHNIEFEVNGWWKNRSFHNYADHALTEEFRHDFDQLLEWGANGRCALMCSEAVWWRCHRRIIADNLLARDFPVTHIMGKNQTTAAELSAGAVVGAKATVTYPADETE</sequence>
<evidence type="ECO:0008006" key="3">
    <source>
        <dbReference type="Google" id="ProtNLM"/>
    </source>
</evidence>
<dbReference type="RefSeq" id="WP_101618907.1">
    <property type="nucleotide sequence ID" value="NZ_FXZD01000002.1"/>
</dbReference>
<proteinExistence type="predicted"/>
<dbReference type="PANTHER" id="PTHR39337:SF1">
    <property type="entry name" value="BLR5642 PROTEIN"/>
    <property type="match status" value="1"/>
</dbReference>
<dbReference type="OrthoDB" id="9789109at2"/>
<dbReference type="Pfam" id="PF04343">
    <property type="entry name" value="DUF488"/>
    <property type="match status" value="1"/>
</dbReference>
<accession>A0A2H1I6V9</accession>
<evidence type="ECO:0000313" key="2">
    <source>
        <dbReference type="Proteomes" id="UP000234433"/>
    </source>
</evidence>
<dbReference type="PIRSF" id="PIRSF024492">
    <property type="entry name" value="UCP024492"/>
    <property type="match status" value="1"/>
</dbReference>
<evidence type="ECO:0000313" key="1">
    <source>
        <dbReference type="EMBL" id="SMX70908.1"/>
    </source>
</evidence>
<dbReference type="EMBL" id="FXZD01000002">
    <property type="protein sequence ID" value="SMX70908.1"/>
    <property type="molecule type" value="Genomic_DNA"/>
</dbReference>
<organism evidence="1 2">
    <name type="scientific">Brevibacterium antiquum CNRZ 918</name>
    <dbReference type="NCBI Taxonomy" id="1255637"/>
    <lineage>
        <taxon>Bacteria</taxon>
        <taxon>Bacillati</taxon>
        <taxon>Actinomycetota</taxon>
        <taxon>Actinomycetes</taxon>
        <taxon>Micrococcales</taxon>
        <taxon>Brevibacteriaceae</taxon>
        <taxon>Brevibacterium</taxon>
    </lineage>
</organism>